<reference evidence="1 2" key="1">
    <citation type="journal article" date="2024" name="G3 (Bethesda)">
        <title>Genome assembly of Hibiscus sabdariffa L. provides insights into metabolisms of medicinal natural products.</title>
        <authorList>
            <person name="Kim T."/>
        </authorList>
    </citation>
    <scope>NUCLEOTIDE SEQUENCE [LARGE SCALE GENOMIC DNA]</scope>
    <source>
        <strain evidence="1">TK-2024</strain>
        <tissue evidence="1">Old leaves</tissue>
    </source>
</reference>
<name>A0ABR2RR98_9ROSI</name>
<evidence type="ECO:0000313" key="1">
    <source>
        <dbReference type="EMBL" id="KAK9015448.1"/>
    </source>
</evidence>
<gene>
    <name evidence="1" type="ORF">V6N11_006558</name>
</gene>
<keyword evidence="2" id="KW-1185">Reference proteome</keyword>
<sequence length="82" mass="9592">MLGLKRHHEQISCNRLWYFVFKDISVPSSGWGGITIVLISVANRFGLSVRGWRYGYIELWLGIRSKRSEQRSHVEKQDNQIS</sequence>
<organism evidence="1 2">
    <name type="scientific">Hibiscus sabdariffa</name>
    <name type="common">roselle</name>
    <dbReference type="NCBI Taxonomy" id="183260"/>
    <lineage>
        <taxon>Eukaryota</taxon>
        <taxon>Viridiplantae</taxon>
        <taxon>Streptophyta</taxon>
        <taxon>Embryophyta</taxon>
        <taxon>Tracheophyta</taxon>
        <taxon>Spermatophyta</taxon>
        <taxon>Magnoliopsida</taxon>
        <taxon>eudicotyledons</taxon>
        <taxon>Gunneridae</taxon>
        <taxon>Pentapetalae</taxon>
        <taxon>rosids</taxon>
        <taxon>malvids</taxon>
        <taxon>Malvales</taxon>
        <taxon>Malvaceae</taxon>
        <taxon>Malvoideae</taxon>
        <taxon>Hibiscus</taxon>
    </lineage>
</organism>
<evidence type="ECO:0000313" key="2">
    <source>
        <dbReference type="Proteomes" id="UP001396334"/>
    </source>
</evidence>
<dbReference type="Proteomes" id="UP001396334">
    <property type="component" value="Unassembled WGS sequence"/>
</dbReference>
<accession>A0ABR2RR98</accession>
<comment type="caution">
    <text evidence="1">The sequence shown here is derived from an EMBL/GenBank/DDBJ whole genome shotgun (WGS) entry which is preliminary data.</text>
</comment>
<dbReference type="EMBL" id="JBBPBN010000021">
    <property type="protein sequence ID" value="KAK9015448.1"/>
    <property type="molecule type" value="Genomic_DNA"/>
</dbReference>
<protein>
    <submittedName>
        <fullName evidence="1">Uncharacterized protein</fullName>
    </submittedName>
</protein>
<proteinExistence type="predicted"/>